<accession>A0ACC0BL66</accession>
<keyword evidence="2" id="KW-1185">Reference proteome</keyword>
<dbReference type="EMBL" id="CM044703">
    <property type="protein sequence ID" value="KAI5673332.1"/>
    <property type="molecule type" value="Genomic_DNA"/>
</dbReference>
<dbReference type="Proteomes" id="UP001060085">
    <property type="component" value="Linkage Group LG03"/>
</dbReference>
<proteinExistence type="predicted"/>
<comment type="caution">
    <text evidence="1">The sequence shown here is derived from an EMBL/GenBank/DDBJ whole genome shotgun (WGS) entry which is preliminary data.</text>
</comment>
<evidence type="ECO:0000313" key="2">
    <source>
        <dbReference type="Proteomes" id="UP001060085"/>
    </source>
</evidence>
<organism evidence="1 2">
    <name type="scientific">Catharanthus roseus</name>
    <name type="common">Madagascar periwinkle</name>
    <name type="synonym">Vinca rosea</name>
    <dbReference type="NCBI Taxonomy" id="4058"/>
    <lineage>
        <taxon>Eukaryota</taxon>
        <taxon>Viridiplantae</taxon>
        <taxon>Streptophyta</taxon>
        <taxon>Embryophyta</taxon>
        <taxon>Tracheophyta</taxon>
        <taxon>Spermatophyta</taxon>
        <taxon>Magnoliopsida</taxon>
        <taxon>eudicotyledons</taxon>
        <taxon>Gunneridae</taxon>
        <taxon>Pentapetalae</taxon>
        <taxon>asterids</taxon>
        <taxon>lamiids</taxon>
        <taxon>Gentianales</taxon>
        <taxon>Apocynaceae</taxon>
        <taxon>Rauvolfioideae</taxon>
        <taxon>Vinceae</taxon>
        <taxon>Catharanthinae</taxon>
        <taxon>Catharanthus</taxon>
    </lineage>
</organism>
<evidence type="ECO:0000313" key="1">
    <source>
        <dbReference type="EMBL" id="KAI5673332.1"/>
    </source>
</evidence>
<sequence length="1036" mass="116459">MAANDWINSYLEAILDVEPGINDSKSSLLLRERGRFSPARYFVEEVISGFDETDLHRTWAQATSIRDSKERNTRLENMSWRIWNLARKKRQLAGEEAQRLNRTRLDHEKARREATADMSEDLSEGEKGDSVGDLPGHGSGGLRSRMKRISSMDMMANWANQHKERKLYIVLISLHGLIRGENMELGRDSDTGGQVKYVVELARALGVMPGVYRVDLLTRQVLAPDVDWTYGEPSEMLNLPSSEDSLHEVGESGGAYIIRIPFGPKDKYISKEHLWPHIPEFVDCALGHVLQMSKVLGEQIGSGQPVWPVAIHGHYADAGDSAALLSGALNVPMLLTGHSLGRDKLEQILKQGRQSKEEINATYRIMRRIEAEEISLDASEIIITSTKQEIEEQWRLYDGFDPILERKLRARMKRDVSCYGRFMPRMLVIPPGMEFHHIVPQDGDSDDVGGNEESSRNPDPPIWSEVMRFFTNPWKPIILALARPDPKKNLINLVKAFGECRELRELANLTLIMGNRDGIDEMSATNSNVLLSILKLIDKYDLYGQVSYPKHHKQPEVADIYRLAAKTKGVFINPAFIEPFGLTLIEAGAHGLPIVATQNGGPVDIQRVLDNGILIDPHDQQSIANALLRLVADKQLWARCRENGLKNIYRYSWPEHCKAYLARVVGCKQRHPQWQREDDEYSNSDPDSPNDSLRDIHDISLNLKTLDGLGSGTSEKYLDSVKKSTDVKSPVLSDNVSKEKAEQTTSQTLRRRKRIFVVSVDCESSDELMKITKMITDVGKMDSNSSVGFILSTALPISEIYSLLCSEVLSPNMFDAFICNSGGELYYPSSTCEGKSFGRPFMADSDYHSHIDYRWGGEDLRKSLVRWAASLNAKKKETDGSVITEFDSGSDHCFAFRTKEPEMFPPVKELRKSMRNQALRCHPVYCGSGTRLNVIPVVASRAQALRYLHVRWGIKLSNLVTFVGENGDTDYEGLLGGIHKTVILKGVCKSVPKLYNNRSYPLEHVLPTDNPNIIHAEASTRDAISASLRKLGVFKS</sequence>
<reference evidence="2" key="1">
    <citation type="journal article" date="2023" name="Nat. Plants">
        <title>Single-cell RNA sequencing provides a high-resolution roadmap for understanding the multicellular compartmentation of specialized metabolism.</title>
        <authorList>
            <person name="Sun S."/>
            <person name="Shen X."/>
            <person name="Li Y."/>
            <person name="Li Y."/>
            <person name="Wang S."/>
            <person name="Li R."/>
            <person name="Zhang H."/>
            <person name="Shen G."/>
            <person name="Guo B."/>
            <person name="Wei J."/>
            <person name="Xu J."/>
            <person name="St-Pierre B."/>
            <person name="Chen S."/>
            <person name="Sun C."/>
        </authorList>
    </citation>
    <scope>NUCLEOTIDE SEQUENCE [LARGE SCALE GENOMIC DNA]</scope>
</reference>
<gene>
    <name evidence="1" type="ORF">M9H77_13696</name>
</gene>
<protein>
    <submittedName>
        <fullName evidence="1">Uncharacterized protein</fullName>
    </submittedName>
</protein>
<name>A0ACC0BL66_CATRO</name>